<name>A0A6N7XA62_9ACTN</name>
<evidence type="ECO:0000313" key="3">
    <source>
        <dbReference type="Proteomes" id="UP000434342"/>
    </source>
</evidence>
<keyword evidence="1" id="KW-0812">Transmembrane</keyword>
<dbReference type="RefSeq" id="WP_154540300.1">
    <property type="nucleotide sequence ID" value="NZ_JALEUD010000099.1"/>
</dbReference>
<proteinExistence type="predicted"/>
<keyword evidence="1" id="KW-1133">Transmembrane helix</keyword>
<dbReference type="AlphaFoldDB" id="A0A6N7XA62"/>
<feature type="transmembrane region" description="Helical" evidence="1">
    <location>
        <begin position="65"/>
        <end position="88"/>
    </location>
</feature>
<dbReference type="Proteomes" id="UP000434342">
    <property type="component" value="Unassembled WGS sequence"/>
</dbReference>
<reference evidence="2 3" key="1">
    <citation type="submission" date="2019-08" db="EMBL/GenBank/DDBJ databases">
        <title>In-depth cultivation of the pig gut microbiome towards novel bacterial diversity and tailored functional studies.</title>
        <authorList>
            <person name="Wylensek D."/>
            <person name="Hitch T.C.A."/>
            <person name="Clavel T."/>
        </authorList>
    </citation>
    <scope>NUCLEOTIDE SEQUENCE [LARGE SCALE GENOMIC DNA]</scope>
    <source>
        <strain evidence="2 3">WB01_CNA04</strain>
    </source>
</reference>
<protein>
    <recommendedName>
        <fullName evidence="4">LysM domain-containing protein</fullName>
    </recommendedName>
</protein>
<evidence type="ECO:0000256" key="1">
    <source>
        <dbReference type="SAM" id="Phobius"/>
    </source>
</evidence>
<organism evidence="2 3">
    <name type="scientific">Parafannyhessea umbonata</name>
    <dbReference type="NCBI Taxonomy" id="604330"/>
    <lineage>
        <taxon>Bacteria</taxon>
        <taxon>Bacillati</taxon>
        <taxon>Actinomycetota</taxon>
        <taxon>Coriobacteriia</taxon>
        <taxon>Coriobacteriales</taxon>
        <taxon>Atopobiaceae</taxon>
        <taxon>Parafannyhessea</taxon>
    </lineage>
</organism>
<keyword evidence="1" id="KW-0472">Membrane</keyword>
<evidence type="ECO:0000313" key="2">
    <source>
        <dbReference type="EMBL" id="MST60159.1"/>
    </source>
</evidence>
<gene>
    <name evidence="2" type="ORF">FYJ69_04435</name>
</gene>
<dbReference type="EMBL" id="VUND01000001">
    <property type="protein sequence ID" value="MST60159.1"/>
    <property type="molecule type" value="Genomic_DNA"/>
</dbReference>
<accession>A0A6N7XA62</accession>
<sequence>MSNAIQHEYASYGYATDGSLALRPKSHTFVVIPGLASDPVDDWSEKGKDICGESEGVRSDRISPFSIAVIAAAVVVSVIAGSFGLHAAEAQRISNAFKGVRISRVVAEQGSSVWSYAELCKVKGVSTQEIADWIENNNDIGVNGLASGSEIVLPNYQD</sequence>
<comment type="caution">
    <text evidence="2">The sequence shown here is derived from an EMBL/GenBank/DDBJ whole genome shotgun (WGS) entry which is preliminary data.</text>
</comment>
<evidence type="ECO:0008006" key="4">
    <source>
        <dbReference type="Google" id="ProtNLM"/>
    </source>
</evidence>